<feature type="binding site" evidence="5">
    <location>
        <begin position="191"/>
        <end position="196"/>
    </location>
    <ligand>
        <name>FMN</name>
        <dbReference type="ChEBI" id="CHEBI:58210"/>
    </ligand>
</feature>
<comment type="caution">
    <text evidence="5">Lacks conserved residue(s) required for the propagation of feature annotation.</text>
</comment>
<comment type="catalytic activity">
    <reaction evidence="5">
        <text>pyridoxamine 5'-phosphate + O2 + H2O = pyridoxal 5'-phosphate + H2O2 + NH4(+)</text>
        <dbReference type="Rhea" id="RHEA:15817"/>
        <dbReference type="ChEBI" id="CHEBI:15377"/>
        <dbReference type="ChEBI" id="CHEBI:15379"/>
        <dbReference type="ChEBI" id="CHEBI:16240"/>
        <dbReference type="ChEBI" id="CHEBI:28938"/>
        <dbReference type="ChEBI" id="CHEBI:58451"/>
        <dbReference type="ChEBI" id="CHEBI:597326"/>
        <dbReference type="EC" id="1.4.3.5"/>
    </reaction>
</comment>
<name>A0A402CHN5_RHOWR</name>
<dbReference type="EC" id="1.4.3.5" evidence="5"/>
<dbReference type="UniPathway" id="UPA01068">
    <property type="reaction ID" value="UER00304"/>
</dbReference>
<dbReference type="GO" id="GO:0004733">
    <property type="term" value="F:pyridoxamine phosphate oxidase activity"/>
    <property type="evidence" value="ECO:0007669"/>
    <property type="project" value="UniProtKB-UniRule"/>
</dbReference>
<dbReference type="EMBL" id="BHYM01000068">
    <property type="protein sequence ID" value="GCE43131.1"/>
    <property type="molecule type" value="Genomic_DNA"/>
</dbReference>
<dbReference type="InterPro" id="IPR000659">
    <property type="entry name" value="Pyridox_Oxase"/>
</dbReference>
<dbReference type="Pfam" id="PF10590">
    <property type="entry name" value="PNP_phzG_C"/>
    <property type="match status" value="1"/>
</dbReference>
<evidence type="ECO:0000313" key="8">
    <source>
        <dbReference type="EMBL" id="GCE43131.1"/>
    </source>
</evidence>
<feature type="binding site" evidence="5">
    <location>
        <position position="213"/>
    </location>
    <ligand>
        <name>FMN</name>
        <dbReference type="ChEBI" id="CHEBI:58210"/>
    </ligand>
</feature>
<feature type="binding site" evidence="5">
    <location>
        <begin position="322"/>
        <end position="324"/>
    </location>
    <ligand>
        <name>substrate</name>
    </ligand>
</feature>
<feature type="domain" description="Pyridoxine 5'-phosphate oxidase dimerisation C-terminal" evidence="7">
    <location>
        <begin position="303"/>
        <end position="343"/>
    </location>
</feature>
<sequence length="343" mass="36774">MSGSAMSLVNATTPSSPLTKSSGIAALADIARGLSSFECPPVRAALSRRSTIALGVHAGWAGTLVRAIDLPSPGIARSRLQSEGTGSVPKTLAGVTGEQISAYPGVAFSAVSPDAEQPKPVNKDLAAMRVGYGQQGADGRYDDADLDADQLSDGWLPLMRRWLEDAVEAGVPEPNAMTLGTVDEHGHPCTRTVLCKGLSADGVLFFTNYESDKGRQLESVPYASVTFTWVPVARQITVRGPVERVSAEVTDEYWHSRPRGSRLGAWASEQSRPIASRAELDAALLHAGERFPVDVDIPVRPDWGGILIRPAVVEFWQGRANRMHNRIRTSQAGGSWTVERLQP</sequence>
<proteinExistence type="inferred from homology"/>
<dbReference type="GO" id="GO:0008615">
    <property type="term" value="P:pyridoxine biosynthetic process"/>
    <property type="evidence" value="ECO:0007669"/>
    <property type="project" value="UniProtKB-UniRule"/>
</dbReference>
<comment type="pathway">
    <text evidence="5">Cofactor metabolism; pyridoxal 5'-phosphate salvage; pyridoxal 5'-phosphate from pyridoxine 5'-phosphate: step 1/1.</text>
</comment>
<keyword evidence="5" id="KW-0664">Pyridoxine biosynthesis</keyword>
<comment type="similarity">
    <text evidence="1 5">Belongs to the pyridoxamine 5'-phosphate oxidase family.</text>
</comment>
<feature type="binding site" evidence="5">
    <location>
        <position position="253"/>
    </location>
    <ligand>
        <name>substrate</name>
    </ligand>
</feature>
<comment type="catalytic activity">
    <reaction evidence="5">
        <text>pyridoxine 5'-phosphate + O2 = pyridoxal 5'-phosphate + H2O2</text>
        <dbReference type="Rhea" id="RHEA:15149"/>
        <dbReference type="ChEBI" id="CHEBI:15379"/>
        <dbReference type="ChEBI" id="CHEBI:16240"/>
        <dbReference type="ChEBI" id="CHEBI:58589"/>
        <dbReference type="ChEBI" id="CHEBI:597326"/>
        <dbReference type="EC" id="1.4.3.5"/>
    </reaction>
</comment>
<feature type="binding site" evidence="5">
    <location>
        <begin position="270"/>
        <end position="271"/>
    </location>
    <ligand>
        <name>FMN</name>
        <dbReference type="ChEBI" id="CHEBI:58210"/>
    </ligand>
</feature>
<organism evidence="8 9">
    <name type="scientific">Rhodococcus wratislaviensis</name>
    <name type="common">Tsukamurella wratislaviensis</name>
    <dbReference type="NCBI Taxonomy" id="44752"/>
    <lineage>
        <taxon>Bacteria</taxon>
        <taxon>Bacillati</taxon>
        <taxon>Actinomycetota</taxon>
        <taxon>Actinomycetes</taxon>
        <taxon>Mycobacteriales</taxon>
        <taxon>Nocardiaceae</taxon>
        <taxon>Rhodococcus</taxon>
    </lineage>
</organism>
<feature type="binding site" evidence="5">
    <location>
        <position position="316"/>
    </location>
    <ligand>
        <name>FMN</name>
        <dbReference type="ChEBI" id="CHEBI:58210"/>
    </ligand>
</feature>
<feature type="binding site" evidence="5">
    <location>
        <position position="235"/>
    </location>
    <ligand>
        <name>FMN</name>
        <dbReference type="ChEBI" id="CHEBI:58210"/>
    </ligand>
</feature>
<evidence type="ECO:0000259" key="7">
    <source>
        <dbReference type="Pfam" id="PF10590"/>
    </source>
</evidence>
<keyword evidence="9" id="KW-1185">Reference proteome</keyword>
<feature type="domain" description="Pyridoxamine 5'-phosphate oxidase N-terminal" evidence="6">
    <location>
        <begin position="163"/>
        <end position="281"/>
    </location>
</feature>
<keyword evidence="3 5" id="KW-0288">FMN</keyword>
<protein>
    <recommendedName>
        <fullName evidence="5">Pyridoxine/pyridoxamine 5'-phosphate oxidase</fullName>
        <ecNumber evidence="5">1.4.3.5</ecNumber>
    </recommendedName>
    <alternativeName>
        <fullName evidence="5">PNP/PMP oxidase</fullName>
        <shortName evidence="5">PNPOx</shortName>
    </alternativeName>
    <alternativeName>
        <fullName evidence="5">Pyridoxal 5'-phosphate synthase</fullName>
    </alternativeName>
</protein>
<dbReference type="InterPro" id="IPR019576">
    <property type="entry name" value="Pyridoxamine_oxidase_dimer_C"/>
</dbReference>
<comment type="subunit">
    <text evidence="5">Homodimer.</text>
</comment>
<reference evidence="8 9" key="1">
    <citation type="submission" date="2018-11" db="EMBL/GenBank/DDBJ databases">
        <title>Microbial catabolism of amino acid.</title>
        <authorList>
            <person name="Hibi M."/>
            <person name="Ogawa J."/>
        </authorList>
    </citation>
    <scope>NUCLEOTIDE SEQUENCE [LARGE SCALE GENOMIC DNA]</scope>
    <source>
        <strain evidence="8 9">C31-06</strain>
    </source>
</reference>
<comment type="function">
    <text evidence="5">Catalyzes the oxidation of either pyridoxine 5'-phosphate (PNP) or pyridoxamine 5'-phosphate (PMP) into pyridoxal 5'-phosphate (PLP).</text>
</comment>
<evidence type="ECO:0000256" key="1">
    <source>
        <dbReference type="ARBA" id="ARBA00007301"/>
    </source>
</evidence>
<comment type="pathway">
    <text evidence="5">Cofactor metabolism; pyridoxal 5'-phosphate salvage; pyridoxal 5'-phosphate from pyridoxamine 5'-phosphate: step 1/1.</text>
</comment>
<feature type="binding site" evidence="5">
    <location>
        <position position="261"/>
    </location>
    <ligand>
        <name>substrate</name>
    </ligand>
</feature>
<feature type="binding site" evidence="5">
    <location>
        <position position="257"/>
    </location>
    <ligand>
        <name>substrate</name>
    </ligand>
</feature>
<dbReference type="HAMAP" id="MF_01629">
    <property type="entry name" value="PdxH"/>
    <property type="match status" value="1"/>
</dbReference>
<feature type="binding site" evidence="5">
    <location>
        <position position="326"/>
    </location>
    <ligand>
        <name>FMN</name>
        <dbReference type="ChEBI" id="CHEBI:58210"/>
    </ligand>
</feature>
<evidence type="ECO:0000313" key="9">
    <source>
        <dbReference type="Proteomes" id="UP000287519"/>
    </source>
</evidence>
<dbReference type="NCBIfam" id="NF004231">
    <property type="entry name" value="PRK05679.1"/>
    <property type="match status" value="1"/>
</dbReference>
<evidence type="ECO:0000256" key="2">
    <source>
        <dbReference type="ARBA" id="ARBA00022630"/>
    </source>
</evidence>
<dbReference type="PANTHER" id="PTHR10851">
    <property type="entry name" value="PYRIDOXINE-5-PHOSPHATE OXIDASE"/>
    <property type="match status" value="1"/>
</dbReference>
<feature type="binding site" evidence="5">
    <location>
        <begin position="206"/>
        <end position="207"/>
    </location>
    <ligand>
        <name>FMN</name>
        <dbReference type="ChEBI" id="CHEBI:58210"/>
    </ligand>
</feature>
<dbReference type="Gene3D" id="2.30.110.10">
    <property type="entry name" value="Electron Transport, Fmn-binding Protein, Chain A"/>
    <property type="match status" value="1"/>
</dbReference>
<dbReference type="InterPro" id="IPR012349">
    <property type="entry name" value="Split_barrel_FMN-bd"/>
</dbReference>
<dbReference type="InterPro" id="IPR019740">
    <property type="entry name" value="Pyridox_Oxase_CS"/>
</dbReference>
<accession>A0A402CHN5</accession>
<evidence type="ECO:0000256" key="3">
    <source>
        <dbReference type="ARBA" id="ARBA00022643"/>
    </source>
</evidence>
<dbReference type="AlphaFoldDB" id="A0A402CHN5"/>
<keyword evidence="2 5" id="KW-0285">Flavoprotein</keyword>
<dbReference type="SUPFAM" id="SSF50475">
    <property type="entry name" value="FMN-binding split barrel"/>
    <property type="match status" value="1"/>
</dbReference>
<dbReference type="Pfam" id="PF01243">
    <property type="entry name" value="PNPOx_N"/>
    <property type="match status" value="1"/>
</dbReference>
<comment type="caution">
    <text evidence="8">The sequence shown here is derived from an EMBL/GenBank/DDBJ whole genome shotgun (WGS) entry which is preliminary data.</text>
</comment>
<evidence type="ECO:0000256" key="5">
    <source>
        <dbReference type="HAMAP-Rule" id="MF_01629"/>
    </source>
</evidence>
<dbReference type="PROSITE" id="PS01064">
    <property type="entry name" value="PYRIDOX_OXIDASE"/>
    <property type="match status" value="1"/>
</dbReference>
<dbReference type="PANTHER" id="PTHR10851:SF0">
    <property type="entry name" value="PYRIDOXINE-5'-PHOSPHATE OXIDASE"/>
    <property type="match status" value="1"/>
</dbReference>
<comment type="cofactor">
    <cofactor evidence="5">
        <name>FMN</name>
        <dbReference type="ChEBI" id="CHEBI:58210"/>
    </cofactor>
    <text evidence="5">Binds 1 FMN per subunit.</text>
</comment>
<evidence type="ECO:0000256" key="4">
    <source>
        <dbReference type="ARBA" id="ARBA00023002"/>
    </source>
</evidence>
<dbReference type="GO" id="GO:0010181">
    <property type="term" value="F:FMN binding"/>
    <property type="evidence" value="ECO:0007669"/>
    <property type="project" value="UniProtKB-UniRule"/>
</dbReference>
<feature type="binding site" evidence="5">
    <location>
        <position position="196"/>
    </location>
    <ligand>
        <name>substrate</name>
    </ligand>
</feature>
<keyword evidence="4 5" id="KW-0560">Oxidoreductase</keyword>
<evidence type="ECO:0000259" key="6">
    <source>
        <dbReference type="Pfam" id="PF01243"/>
    </source>
</evidence>
<dbReference type="InterPro" id="IPR011576">
    <property type="entry name" value="Pyridox_Oxase_N"/>
</dbReference>
<dbReference type="NCBIfam" id="TIGR00558">
    <property type="entry name" value="pdxH"/>
    <property type="match status" value="1"/>
</dbReference>
<dbReference type="Proteomes" id="UP000287519">
    <property type="component" value="Unassembled WGS sequence"/>
</dbReference>
<gene>
    <name evidence="5" type="primary">pdxH</name>
    <name evidence="8" type="ORF">Rhow_007260</name>
</gene>